<evidence type="ECO:0000313" key="3">
    <source>
        <dbReference type="Proteomes" id="UP001352852"/>
    </source>
</evidence>
<evidence type="ECO:0000256" key="1">
    <source>
        <dbReference type="SAM" id="MobiDB-lite"/>
    </source>
</evidence>
<protein>
    <submittedName>
        <fullName evidence="2">Uncharacterized protein</fullName>
    </submittedName>
</protein>
<feature type="region of interest" description="Disordered" evidence="1">
    <location>
        <begin position="9"/>
        <end position="34"/>
    </location>
</feature>
<sequence>MMLLLLKLSNSDGSPPRKYSPRRGRREAPPTDRRRLHPLMEIQNLKLRTRSKAQNKSPSGAVEQSLKMMLFSGASSRIITSVFMLSTCAEVFGNQRHCSCFNVEPDLRLLLLPVLLKVRLTSSRSAGEALTDAPSLHKAERKQRISSSSYRPPFSQFPAEQEMKAEQLCSGSDTAL</sequence>
<reference evidence="2 3" key="1">
    <citation type="submission" date="2021-06" db="EMBL/GenBank/DDBJ databases">
        <authorList>
            <person name="Palmer J.M."/>
        </authorList>
    </citation>
    <scope>NUCLEOTIDE SEQUENCE [LARGE SCALE GENOMIC DNA]</scope>
    <source>
        <strain evidence="2 3">CL_MEX2019</strain>
        <tissue evidence="2">Muscle</tissue>
    </source>
</reference>
<evidence type="ECO:0000313" key="2">
    <source>
        <dbReference type="EMBL" id="MED6293352.1"/>
    </source>
</evidence>
<organism evidence="2 3">
    <name type="scientific">Characodon lateralis</name>
    <dbReference type="NCBI Taxonomy" id="208331"/>
    <lineage>
        <taxon>Eukaryota</taxon>
        <taxon>Metazoa</taxon>
        <taxon>Chordata</taxon>
        <taxon>Craniata</taxon>
        <taxon>Vertebrata</taxon>
        <taxon>Euteleostomi</taxon>
        <taxon>Actinopterygii</taxon>
        <taxon>Neopterygii</taxon>
        <taxon>Teleostei</taxon>
        <taxon>Neoteleostei</taxon>
        <taxon>Acanthomorphata</taxon>
        <taxon>Ovalentaria</taxon>
        <taxon>Atherinomorphae</taxon>
        <taxon>Cyprinodontiformes</taxon>
        <taxon>Goodeidae</taxon>
        <taxon>Characodon</taxon>
    </lineage>
</organism>
<name>A0ABU7F1N5_9TELE</name>
<feature type="region of interest" description="Disordered" evidence="1">
    <location>
        <begin position="127"/>
        <end position="176"/>
    </location>
</feature>
<gene>
    <name evidence="2" type="ORF">CHARACLAT_009754</name>
</gene>
<dbReference type="Proteomes" id="UP001352852">
    <property type="component" value="Unassembled WGS sequence"/>
</dbReference>
<proteinExistence type="predicted"/>
<dbReference type="EMBL" id="JAHUTJ010074377">
    <property type="protein sequence ID" value="MED6293352.1"/>
    <property type="molecule type" value="Genomic_DNA"/>
</dbReference>
<keyword evidence="3" id="KW-1185">Reference proteome</keyword>
<accession>A0ABU7F1N5</accession>
<comment type="caution">
    <text evidence="2">The sequence shown here is derived from an EMBL/GenBank/DDBJ whole genome shotgun (WGS) entry which is preliminary data.</text>
</comment>